<name>A0ABP9KZB9_9NOCA</name>
<evidence type="ECO:0008006" key="3">
    <source>
        <dbReference type="Google" id="ProtNLM"/>
    </source>
</evidence>
<gene>
    <name evidence="1" type="ORF">GCM10023318_58680</name>
</gene>
<protein>
    <recommendedName>
        <fullName evidence="3">Tetratricopeptide repeat protein</fullName>
    </recommendedName>
</protein>
<dbReference type="InterPro" id="IPR011990">
    <property type="entry name" value="TPR-like_helical_dom_sf"/>
</dbReference>
<evidence type="ECO:0000313" key="2">
    <source>
        <dbReference type="Proteomes" id="UP001500603"/>
    </source>
</evidence>
<dbReference type="Pfam" id="PF13374">
    <property type="entry name" value="TPR_10"/>
    <property type="match status" value="1"/>
</dbReference>
<dbReference type="Proteomes" id="UP001500603">
    <property type="component" value="Unassembled WGS sequence"/>
</dbReference>
<dbReference type="InterPro" id="IPR053137">
    <property type="entry name" value="NLR-like"/>
</dbReference>
<sequence>MHDNDNRGAPSRFPAVMLPEDRIRRESPNSIVLTVILVEYVQHREAAMGLIPRRRNRVPAHLERRQRDALRLLDTGSNSSAELALTELSIDAEDQIGPEHPFTITVIDTIGTACYQQRKFPTSARWHREAYHRAIAALGPEHPLTLGAGHNLGAALVLMHQWTEGVPLLLTVLEGKKKALGSEHPDTLDTAQAVGAALFKSGDAQSALFILDQAYQTALRAYGSDDPTVLDLRHNLDVVLRNAH</sequence>
<dbReference type="PANTHER" id="PTHR46082:SF6">
    <property type="entry name" value="AAA+ ATPASE DOMAIN-CONTAINING PROTEIN-RELATED"/>
    <property type="match status" value="1"/>
</dbReference>
<evidence type="ECO:0000313" key="1">
    <source>
        <dbReference type="EMBL" id="GAA5068403.1"/>
    </source>
</evidence>
<dbReference type="EMBL" id="BAABJM010000009">
    <property type="protein sequence ID" value="GAA5068403.1"/>
    <property type="molecule type" value="Genomic_DNA"/>
</dbReference>
<dbReference type="Gene3D" id="1.25.40.10">
    <property type="entry name" value="Tetratricopeptide repeat domain"/>
    <property type="match status" value="1"/>
</dbReference>
<keyword evidence="2" id="KW-1185">Reference proteome</keyword>
<accession>A0ABP9KZB9</accession>
<reference evidence="2" key="1">
    <citation type="journal article" date="2019" name="Int. J. Syst. Evol. Microbiol.">
        <title>The Global Catalogue of Microorganisms (GCM) 10K type strain sequencing project: providing services to taxonomists for standard genome sequencing and annotation.</title>
        <authorList>
            <consortium name="The Broad Institute Genomics Platform"/>
            <consortium name="The Broad Institute Genome Sequencing Center for Infectious Disease"/>
            <person name="Wu L."/>
            <person name="Ma J."/>
        </authorList>
    </citation>
    <scope>NUCLEOTIDE SEQUENCE [LARGE SCALE GENOMIC DNA]</scope>
    <source>
        <strain evidence="2">JCM 18298</strain>
    </source>
</reference>
<dbReference type="PANTHER" id="PTHR46082">
    <property type="entry name" value="ATP/GTP-BINDING PROTEIN-RELATED"/>
    <property type="match status" value="1"/>
</dbReference>
<organism evidence="1 2">
    <name type="scientific">Nocardia callitridis</name>
    <dbReference type="NCBI Taxonomy" id="648753"/>
    <lineage>
        <taxon>Bacteria</taxon>
        <taxon>Bacillati</taxon>
        <taxon>Actinomycetota</taxon>
        <taxon>Actinomycetes</taxon>
        <taxon>Mycobacteriales</taxon>
        <taxon>Nocardiaceae</taxon>
        <taxon>Nocardia</taxon>
    </lineage>
</organism>
<dbReference type="SUPFAM" id="SSF48452">
    <property type="entry name" value="TPR-like"/>
    <property type="match status" value="1"/>
</dbReference>
<proteinExistence type="predicted"/>
<comment type="caution">
    <text evidence="1">The sequence shown here is derived from an EMBL/GenBank/DDBJ whole genome shotgun (WGS) entry which is preliminary data.</text>
</comment>
<dbReference type="Pfam" id="PF13424">
    <property type="entry name" value="TPR_12"/>
    <property type="match status" value="1"/>
</dbReference>